<dbReference type="PANTHER" id="PTHR13799:SF14">
    <property type="entry name" value="GTP CYCLOHYDROLASE 1 TYPE 2 HOMOLOG"/>
    <property type="match status" value="1"/>
</dbReference>
<dbReference type="InterPro" id="IPR015867">
    <property type="entry name" value="N-reg_PII/ATP_PRibTrfase_C"/>
</dbReference>
<accession>A0ABY1A9J8</accession>
<comment type="subunit">
    <text evidence="2">Homohexamer.</text>
</comment>
<organism evidence="6 7">
    <name type="scientific">Ligilactobacillus ruminis</name>
    <dbReference type="NCBI Taxonomy" id="1623"/>
    <lineage>
        <taxon>Bacteria</taxon>
        <taxon>Bacillati</taxon>
        <taxon>Bacillota</taxon>
        <taxon>Bacilli</taxon>
        <taxon>Lactobacillales</taxon>
        <taxon>Lactobacillaceae</taxon>
        <taxon>Ligilactobacillus</taxon>
    </lineage>
</organism>
<gene>
    <name evidence="6" type="ORF">SAMN05216431_10274</name>
</gene>
<dbReference type="Gene3D" id="3.40.1390.30">
    <property type="entry name" value="NIF3 (NGG1p interacting factor 3)-like"/>
    <property type="match status" value="1"/>
</dbReference>
<dbReference type="InterPro" id="IPR002678">
    <property type="entry name" value="DUF34/NIF3"/>
</dbReference>
<evidence type="ECO:0000313" key="7">
    <source>
        <dbReference type="Proteomes" id="UP000182089"/>
    </source>
</evidence>
<evidence type="ECO:0000256" key="5">
    <source>
        <dbReference type="PIRNR" id="PIRNR037489"/>
    </source>
</evidence>
<dbReference type="PIRSF" id="PIRSF037489">
    <property type="entry name" value="UCP037489_NIF3_YqfO"/>
    <property type="match status" value="1"/>
</dbReference>
<evidence type="ECO:0000256" key="2">
    <source>
        <dbReference type="ARBA" id="ARBA00011643"/>
    </source>
</evidence>
<dbReference type="InterPro" id="IPR036069">
    <property type="entry name" value="DUF34/NIF3_sf"/>
</dbReference>
<dbReference type="Pfam" id="PF01784">
    <property type="entry name" value="DUF34_NIF3"/>
    <property type="match status" value="1"/>
</dbReference>
<evidence type="ECO:0000256" key="1">
    <source>
        <dbReference type="ARBA" id="ARBA00006964"/>
    </source>
</evidence>
<dbReference type="EMBL" id="FOCC01000002">
    <property type="protein sequence ID" value="SEM39935.1"/>
    <property type="molecule type" value="Genomic_DNA"/>
</dbReference>
<evidence type="ECO:0000256" key="3">
    <source>
        <dbReference type="ARBA" id="ARBA00022112"/>
    </source>
</evidence>
<dbReference type="Proteomes" id="UP000182089">
    <property type="component" value="Unassembled WGS sequence"/>
</dbReference>
<evidence type="ECO:0000256" key="4">
    <source>
        <dbReference type="ARBA" id="ARBA00022723"/>
    </source>
</evidence>
<sequence length="371" mass="41081">MVKVKDIVDRFYQFAPPFIAEKGDPVGLQLGSLDHEVKKMLVTLDVRPAVVKEALEIGADFIFAHHPAMFVPVKSIDLSIPQHKMYADILKNNLTVFGAHTLLDNAQGGTSDWLAEELGLIETQPFVSLKQETWYKLAVFVPTQNAAELRQALGDAGAGHLGAYSRCSYSLAGTGRFLPETGSHPYIGTKGTAEEVQEQKVEVVFPSRLKNQVLDAMCAHHPYEEIAFDLYQVENLGPTYGMGRIGTLDKPMTVADYAQFVKEKTGMDGVKLIAKDPAKMVQRVAVLGGSGSKFFTEAMKQKADVYVTGDVTYHTGHDIYESGLAVIDPGHYFEVICKTKMTALFKQWAQSEKWQLEVIESKVNTNPFKFI</sequence>
<proteinExistence type="inferred from homology"/>
<dbReference type="Gene3D" id="3.30.70.120">
    <property type="match status" value="1"/>
</dbReference>
<comment type="caution">
    <text evidence="6">The sequence shown here is derived from an EMBL/GenBank/DDBJ whole genome shotgun (WGS) entry which is preliminary data.</text>
</comment>
<dbReference type="InterPro" id="IPR017221">
    <property type="entry name" value="DUF34/NIF3_bac"/>
</dbReference>
<dbReference type="NCBIfam" id="TIGR00486">
    <property type="entry name" value="YbgI_SA1388"/>
    <property type="match status" value="1"/>
</dbReference>
<protein>
    <recommendedName>
        <fullName evidence="3 5">GTP cyclohydrolase 1 type 2 homolog</fullName>
    </recommendedName>
</protein>
<keyword evidence="4 5" id="KW-0479">Metal-binding</keyword>
<comment type="similarity">
    <text evidence="1 5">Belongs to the GTP cyclohydrolase I type 2/NIF3 family.</text>
</comment>
<dbReference type="SUPFAM" id="SSF102705">
    <property type="entry name" value="NIF3 (NGG1p interacting factor 3)-like"/>
    <property type="match status" value="1"/>
</dbReference>
<dbReference type="PANTHER" id="PTHR13799">
    <property type="entry name" value="NGG1 INTERACTING FACTOR 3"/>
    <property type="match status" value="1"/>
</dbReference>
<name>A0ABY1A9J8_9LACO</name>
<reference evidence="6 7" key="1">
    <citation type="submission" date="2016-10" db="EMBL/GenBank/DDBJ databases">
        <authorList>
            <person name="Varghese N."/>
            <person name="Submissions S."/>
        </authorList>
    </citation>
    <scope>NUCLEOTIDE SEQUENCE [LARGE SCALE GENOMIC DNA]</scope>
    <source>
        <strain evidence="6 7">WC1T17</strain>
    </source>
</reference>
<evidence type="ECO:0000313" key="6">
    <source>
        <dbReference type="EMBL" id="SEM39935.1"/>
    </source>
</evidence>